<accession>A0A814IA15</accession>
<evidence type="ECO:0000313" key="3">
    <source>
        <dbReference type="Proteomes" id="UP000663870"/>
    </source>
</evidence>
<dbReference type="InterPro" id="IPR002110">
    <property type="entry name" value="Ankyrin_rpt"/>
</dbReference>
<dbReference type="Proteomes" id="UP000663870">
    <property type="component" value="Unassembled WGS sequence"/>
</dbReference>
<dbReference type="EMBL" id="CAJNOL010000349">
    <property type="protein sequence ID" value="CAF1020717.1"/>
    <property type="molecule type" value="Genomic_DNA"/>
</dbReference>
<dbReference type="InterPro" id="IPR036770">
    <property type="entry name" value="Ankyrin_rpt-contain_sf"/>
</dbReference>
<comment type="caution">
    <text evidence="2">The sequence shown here is derived from an EMBL/GenBank/DDBJ whole genome shotgun (WGS) entry which is preliminary data.</text>
</comment>
<keyword evidence="3" id="KW-1185">Reference proteome</keyword>
<proteinExistence type="predicted"/>
<dbReference type="Gene3D" id="1.25.40.20">
    <property type="entry name" value="Ankyrin repeat-containing domain"/>
    <property type="match status" value="1"/>
</dbReference>
<protein>
    <recommendedName>
        <fullName evidence="4">Ankyrin repeat protein</fullName>
    </recommendedName>
</protein>
<organism evidence="2 3">
    <name type="scientific">Rotaria sordida</name>
    <dbReference type="NCBI Taxonomy" id="392033"/>
    <lineage>
        <taxon>Eukaryota</taxon>
        <taxon>Metazoa</taxon>
        <taxon>Spiralia</taxon>
        <taxon>Gnathifera</taxon>
        <taxon>Rotifera</taxon>
        <taxon>Eurotatoria</taxon>
        <taxon>Bdelloidea</taxon>
        <taxon>Philodinida</taxon>
        <taxon>Philodinidae</taxon>
        <taxon>Rotaria</taxon>
    </lineage>
</organism>
<gene>
    <name evidence="2" type="ORF">JXQ802_LOCUS15149</name>
</gene>
<evidence type="ECO:0000256" key="1">
    <source>
        <dbReference type="SAM" id="MobiDB-lite"/>
    </source>
</evidence>
<sequence>MIDIDAEKNGFGSKANSEERKDTRFTMKPSFDKQSHIRSQTDISDDNLLQNSQLNNNIYTFTLSNEENEFLQTLTFNIETTLNEHFQHLSQICLNYLLDFLYTYHYDRERRQFLSLLTIGSLYSFALELKGLLASSEAYPAAYNGQLDLVKKFIKEYPTFKDKPGLWETTLLYSAARNNHLDIVKYLIEEARCSVNAQNLQELEKALFTTKKGGHYSANPSAASTLLKRSGNVGS</sequence>
<dbReference type="SUPFAM" id="SSF48403">
    <property type="entry name" value="Ankyrin repeat"/>
    <property type="match status" value="1"/>
</dbReference>
<name>A0A814IA15_9BILA</name>
<evidence type="ECO:0000313" key="2">
    <source>
        <dbReference type="EMBL" id="CAF1020717.1"/>
    </source>
</evidence>
<dbReference type="Pfam" id="PF12796">
    <property type="entry name" value="Ank_2"/>
    <property type="match status" value="1"/>
</dbReference>
<evidence type="ECO:0008006" key="4">
    <source>
        <dbReference type="Google" id="ProtNLM"/>
    </source>
</evidence>
<feature type="region of interest" description="Disordered" evidence="1">
    <location>
        <begin position="1"/>
        <end position="24"/>
    </location>
</feature>
<dbReference type="AlphaFoldDB" id="A0A814IA15"/>
<reference evidence="2" key="1">
    <citation type="submission" date="2021-02" db="EMBL/GenBank/DDBJ databases">
        <authorList>
            <person name="Nowell W R."/>
        </authorList>
    </citation>
    <scope>NUCLEOTIDE SEQUENCE</scope>
</reference>